<dbReference type="InterPro" id="IPR023631">
    <property type="entry name" value="Amidase_dom"/>
</dbReference>
<keyword evidence="2" id="KW-0378">Hydrolase</keyword>
<dbReference type="InterPro" id="IPR036928">
    <property type="entry name" value="AS_sf"/>
</dbReference>
<protein>
    <recommendedName>
        <fullName evidence="3">Amidase domain-containing protein</fullName>
    </recommendedName>
</protein>
<dbReference type="PANTHER" id="PTHR46072">
    <property type="entry name" value="AMIDASE-RELATED-RELATED"/>
    <property type="match status" value="1"/>
</dbReference>
<proteinExistence type="inferred from homology"/>
<evidence type="ECO:0000259" key="3">
    <source>
        <dbReference type="Pfam" id="PF01425"/>
    </source>
</evidence>
<evidence type="ECO:0000256" key="2">
    <source>
        <dbReference type="ARBA" id="ARBA00022801"/>
    </source>
</evidence>
<dbReference type="PANTHER" id="PTHR46072:SF4">
    <property type="entry name" value="AMIDASE C550.07-RELATED"/>
    <property type="match status" value="1"/>
</dbReference>
<evidence type="ECO:0000313" key="5">
    <source>
        <dbReference type="Proteomes" id="UP001140453"/>
    </source>
</evidence>
<dbReference type="OrthoDB" id="6428749at2759"/>
<comment type="caution">
    <text evidence="4">The sequence shown here is derived from an EMBL/GenBank/DDBJ whole genome shotgun (WGS) entry which is preliminary data.</text>
</comment>
<dbReference type="GO" id="GO:0016787">
    <property type="term" value="F:hydrolase activity"/>
    <property type="evidence" value="ECO:0007669"/>
    <property type="project" value="UniProtKB-KW"/>
</dbReference>
<dbReference type="PIRSF" id="PIRSF001221">
    <property type="entry name" value="Amidase_fungi"/>
    <property type="match status" value="1"/>
</dbReference>
<keyword evidence="5" id="KW-1185">Reference proteome</keyword>
<accession>A0A9W9CZ87</accession>
<comment type="similarity">
    <text evidence="1">Belongs to the amidase family.</text>
</comment>
<reference evidence="4" key="1">
    <citation type="submission" date="2022-10" db="EMBL/GenBank/DDBJ databases">
        <title>Tapping the CABI collections for fungal endophytes: first genome assemblies for Collariella, Neodidymelliopsis, Ascochyta clinopodiicola, Didymella pomorum, Didymosphaeria variabile, Neocosmospora piperis and Neocucurbitaria cava.</title>
        <authorList>
            <person name="Hill R."/>
        </authorList>
    </citation>
    <scope>NUCLEOTIDE SEQUENCE</scope>
    <source>
        <strain evidence="4">IMI 355082</strain>
    </source>
</reference>
<organism evidence="4 5">
    <name type="scientific">Gnomoniopsis smithogilvyi</name>
    <dbReference type="NCBI Taxonomy" id="1191159"/>
    <lineage>
        <taxon>Eukaryota</taxon>
        <taxon>Fungi</taxon>
        <taxon>Dikarya</taxon>
        <taxon>Ascomycota</taxon>
        <taxon>Pezizomycotina</taxon>
        <taxon>Sordariomycetes</taxon>
        <taxon>Sordariomycetidae</taxon>
        <taxon>Diaporthales</taxon>
        <taxon>Gnomoniaceae</taxon>
        <taxon>Gnomoniopsis</taxon>
    </lineage>
</organism>
<dbReference type="Gene3D" id="3.90.1300.10">
    <property type="entry name" value="Amidase signature (AS) domain"/>
    <property type="match status" value="1"/>
</dbReference>
<gene>
    <name evidence="4" type="ORF">N0V93_002734</name>
</gene>
<name>A0A9W9CZ87_9PEZI</name>
<dbReference type="Pfam" id="PF01425">
    <property type="entry name" value="Amidase"/>
    <property type="match status" value="1"/>
</dbReference>
<dbReference type="EMBL" id="JAPEVB010000002">
    <property type="protein sequence ID" value="KAJ4393522.1"/>
    <property type="molecule type" value="Genomic_DNA"/>
</dbReference>
<dbReference type="Proteomes" id="UP001140453">
    <property type="component" value="Unassembled WGS sequence"/>
</dbReference>
<dbReference type="SUPFAM" id="SSF75304">
    <property type="entry name" value="Amidase signature (AS) enzymes"/>
    <property type="match status" value="1"/>
</dbReference>
<sequence length="594" mass="66050">MAPLTVKKLVSRYRLKSKQSKLDTEDGTSFPIVQTVPVAKGTPDYEVLRDAIVIEQFDEKVPKELRLPRKLINNPPTNVTQVPRECGLLTKKELEITENYDVTALADAISEGKLTSVAVATAFGKRAIIAHQLTCCLTEWFMDEAIERARYLDEYLEEHGKPVGPLHGVPISIKEHMQIAHHWSADGFIATRYLDTEDAHLVAILRDLGAVFYCKTNQPQAIMHLETISPYGRTLNPHNINLSAGGSSGGEAALIALRGSILGMGTDIGGGIRTPAGFCGIYGFKPTSNYLPMNGVVHNANPVELIISATCGPMATSLRDLDLVVAWILSARSSPHLREPNLVPLPWTGLAKPLSRMPLKIGFMMNDGLITPQPPVLRALQWAQSKLSNSFAIEVKPFEPYRVADAMRSIRKADTTDGGAHVEAMLAETGEPMEPLTQWYLQKAEKHGLMEIVRLKLERDEFRCKFAQYWQDSDVDVVICPSYVGPACAHDTGYFWNYSAFWNYVDFPGVVWPTPIKAEKKGEEHYAADWQPLSDDDICVRKLWDEGDFEGAPINLQMVTRRYQCYELFAAMGAIHNVLGLELDGTAKKTKSKK</sequence>
<feature type="domain" description="Amidase" evidence="3">
    <location>
        <begin position="120"/>
        <end position="564"/>
    </location>
</feature>
<evidence type="ECO:0000313" key="4">
    <source>
        <dbReference type="EMBL" id="KAJ4393522.1"/>
    </source>
</evidence>
<evidence type="ECO:0000256" key="1">
    <source>
        <dbReference type="ARBA" id="ARBA00009199"/>
    </source>
</evidence>
<dbReference type="AlphaFoldDB" id="A0A9W9CZ87"/>